<proteinExistence type="predicted"/>
<dbReference type="KEGG" id="tet:TTHERM_00001150"/>
<dbReference type="HOGENOM" id="CLU_649726_0_0_1"/>
<evidence type="ECO:0000313" key="4">
    <source>
        <dbReference type="EMBL" id="EAR87750.2"/>
    </source>
</evidence>
<dbReference type="GeneID" id="7832346"/>
<dbReference type="Gene3D" id="1.10.510.10">
    <property type="entry name" value="Transferase(Phosphotransferase) domain 1"/>
    <property type="match status" value="1"/>
</dbReference>
<keyword evidence="2" id="KW-0472">Membrane</keyword>
<evidence type="ECO:0000256" key="1">
    <source>
        <dbReference type="SAM" id="MobiDB-lite"/>
    </source>
</evidence>
<dbReference type="Pfam" id="PF00069">
    <property type="entry name" value="Pkinase"/>
    <property type="match status" value="1"/>
</dbReference>
<feature type="region of interest" description="Disordered" evidence="1">
    <location>
        <begin position="153"/>
        <end position="185"/>
    </location>
</feature>
<dbReference type="EMBL" id="GG662845">
    <property type="protein sequence ID" value="EAR87750.2"/>
    <property type="molecule type" value="Genomic_DNA"/>
</dbReference>
<dbReference type="PANTHER" id="PTHR44167">
    <property type="entry name" value="OVARIAN-SPECIFIC SERINE/THREONINE-PROTEIN KINASE LOK-RELATED"/>
    <property type="match status" value="1"/>
</dbReference>
<dbReference type="GO" id="GO:0004674">
    <property type="term" value="F:protein serine/threonine kinase activity"/>
    <property type="evidence" value="ECO:0007669"/>
    <property type="project" value="TreeGrafter"/>
</dbReference>
<organism evidence="4 5">
    <name type="scientific">Tetrahymena thermophila (strain SB210)</name>
    <dbReference type="NCBI Taxonomy" id="312017"/>
    <lineage>
        <taxon>Eukaryota</taxon>
        <taxon>Sar</taxon>
        <taxon>Alveolata</taxon>
        <taxon>Ciliophora</taxon>
        <taxon>Intramacronucleata</taxon>
        <taxon>Oligohymenophorea</taxon>
        <taxon>Hymenostomatida</taxon>
        <taxon>Tetrahymenina</taxon>
        <taxon>Tetrahymenidae</taxon>
        <taxon>Tetrahymena</taxon>
    </lineage>
</organism>
<dbReference type="InterPro" id="IPR000719">
    <property type="entry name" value="Prot_kinase_dom"/>
</dbReference>
<feature type="domain" description="Protein kinase" evidence="3">
    <location>
        <begin position="162"/>
        <end position="494"/>
    </location>
</feature>
<dbReference type="InParanoid" id="Q22SM2"/>
<gene>
    <name evidence="4" type="ORF">TTHERM_00001150</name>
</gene>
<dbReference type="GO" id="GO:0005634">
    <property type="term" value="C:nucleus"/>
    <property type="evidence" value="ECO:0007669"/>
    <property type="project" value="TreeGrafter"/>
</dbReference>
<dbReference type="GO" id="GO:0044773">
    <property type="term" value="P:mitotic DNA damage checkpoint signaling"/>
    <property type="evidence" value="ECO:0007669"/>
    <property type="project" value="TreeGrafter"/>
</dbReference>
<evidence type="ECO:0000256" key="2">
    <source>
        <dbReference type="SAM" id="Phobius"/>
    </source>
</evidence>
<evidence type="ECO:0000313" key="5">
    <source>
        <dbReference type="Proteomes" id="UP000009168"/>
    </source>
</evidence>
<name>Q22SM2_TETTS</name>
<keyword evidence="5" id="KW-1185">Reference proteome</keyword>
<accession>Q22SM2</accession>
<feature type="compositionally biased region" description="Low complexity" evidence="1">
    <location>
        <begin position="159"/>
        <end position="181"/>
    </location>
</feature>
<dbReference type="STRING" id="312017.Q22SM2"/>
<keyword evidence="4" id="KW-0808">Transferase</keyword>
<dbReference type="GO" id="GO:0005524">
    <property type="term" value="F:ATP binding"/>
    <property type="evidence" value="ECO:0007669"/>
    <property type="project" value="InterPro"/>
</dbReference>
<dbReference type="SUPFAM" id="SSF56112">
    <property type="entry name" value="Protein kinase-like (PK-like)"/>
    <property type="match status" value="1"/>
</dbReference>
<dbReference type="PANTHER" id="PTHR44167:SF24">
    <property type="entry name" value="SERINE_THREONINE-PROTEIN KINASE CHK2"/>
    <property type="match status" value="1"/>
</dbReference>
<dbReference type="InterPro" id="IPR011009">
    <property type="entry name" value="Kinase-like_dom_sf"/>
</dbReference>
<dbReference type="PROSITE" id="PS50011">
    <property type="entry name" value="PROTEIN_KINASE_DOM"/>
    <property type="match status" value="1"/>
</dbReference>
<keyword evidence="2" id="KW-1133">Transmembrane helix</keyword>
<reference evidence="5" key="1">
    <citation type="journal article" date="2006" name="PLoS Biol.">
        <title>Macronuclear genome sequence of the ciliate Tetrahymena thermophila, a model eukaryote.</title>
        <authorList>
            <person name="Eisen J.A."/>
            <person name="Coyne R.S."/>
            <person name="Wu M."/>
            <person name="Wu D."/>
            <person name="Thiagarajan M."/>
            <person name="Wortman J.R."/>
            <person name="Badger J.H."/>
            <person name="Ren Q."/>
            <person name="Amedeo P."/>
            <person name="Jones K.M."/>
            <person name="Tallon L.J."/>
            <person name="Delcher A.L."/>
            <person name="Salzberg S.L."/>
            <person name="Silva J.C."/>
            <person name="Haas B.J."/>
            <person name="Majoros W.H."/>
            <person name="Farzad M."/>
            <person name="Carlton J.M."/>
            <person name="Smith R.K. Jr."/>
            <person name="Garg J."/>
            <person name="Pearlman R.E."/>
            <person name="Karrer K.M."/>
            <person name="Sun L."/>
            <person name="Manning G."/>
            <person name="Elde N.C."/>
            <person name="Turkewitz A.P."/>
            <person name="Asai D.J."/>
            <person name="Wilkes D.E."/>
            <person name="Wang Y."/>
            <person name="Cai H."/>
            <person name="Collins K."/>
            <person name="Stewart B.A."/>
            <person name="Lee S.R."/>
            <person name="Wilamowska K."/>
            <person name="Weinberg Z."/>
            <person name="Ruzzo W.L."/>
            <person name="Wloga D."/>
            <person name="Gaertig J."/>
            <person name="Frankel J."/>
            <person name="Tsao C.-C."/>
            <person name="Gorovsky M.A."/>
            <person name="Keeling P.J."/>
            <person name="Waller R.F."/>
            <person name="Patron N.J."/>
            <person name="Cherry J.M."/>
            <person name="Stover N.A."/>
            <person name="Krieger C.J."/>
            <person name="del Toro C."/>
            <person name="Ryder H.F."/>
            <person name="Williamson S.C."/>
            <person name="Barbeau R.A."/>
            <person name="Hamilton E.P."/>
            <person name="Orias E."/>
        </authorList>
    </citation>
    <scope>NUCLEOTIDE SEQUENCE [LARGE SCALE GENOMIC DNA]</scope>
    <source>
        <strain evidence="5">SB210</strain>
    </source>
</reference>
<dbReference type="AlphaFoldDB" id="Q22SM2"/>
<feature type="transmembrane region" description="Helical" evidence="2">
    <location>
        <begin position="64"/>
        <end position="81"/>
    </location>
</feature>
<evidence type="ECO:0000259" key="3">
    <source>
        <dbReference type="PROSITE" id="PS50011"/>
    </source>
</evidence>
<dbReference type="SMART" id="SM00220">
    <property type="entry name" value="S_TKc"/>
    <property type="match status" value="1"/>
</dbReference>
<dbReference type="OrthoDB" id="5987198at2759"/>
<dbReference type="Proteomes" id="UP000009168">
    <property type="component" value="Unassembled WGS sequence"/>
</dbReference>
<protein>
    <submittedName>
        <fullName evidence="4">Kinase domain protein</fullName>
    </submittedName>
</protein>
<dbReference type="eggNOG" id="KOG0032">
    <property type="taxonomic scope" value="Eukaryota"/>
</dbReference>
<dbReference type="RefSeq" id="XP_001007995.2">
    <property type="nucleotide sequence ID" value="XM_001007995.2"/>
</dbReference>
<keyword evidence="4" id="KW-0418">Kinase</keyword>
<sequence>MYFERRKVYQLIKEEEKRRRRKSKLIIRVTIQIKKKFQFVRELQSQLINYSFFFKKRRKTSNQTYCSFFLTSVFVLGKIIVRKMSFNTSQTVQHSQQSQKQSICSENDINVLANIFEQKGNLLFSDQGKLVYQCGLYVLKEVYLPQIQQQSQQKDNHSVSDQQQQAPSSSASSQPVVSAVYPPSPIQSQQNEIDLKLILEKRIKDCLLLQNEFVITQNISCKNANIAKPIDFKATPARCMLFSPYMSEKDAFTHLIQKNAGIFQKINYFSLENRSNEQDELLHRVRGILFGAMKLAFEIGTALKYLHEELNIAHNDIKPDNFFAHFGQHPLIESSQVYDYTNKVTRDDDGVQYYLGDFAYSKECGFTSQKEAKRFFQQKVQSYFSPEIFALIEGGQIDLQNFEKQYDVFAFGISLFQILFQMNPFQSNGCHLSDTSFNLLHTNPEKFWSQLWQPLSVYGQMTNIDLMKDLLTKMLERDPSKRPNISQILQHPWLANIQNYFLQLTH</sequence>
<keyword evidence="2" id="KW-0812">Transmembrane</keyword>